<protein>
    <submittedName>
        <fullName evidence="1">Uncharacterized protein</fullName>
    </submittedName>
</protein>
<reference evidence="1 2" key="1">
    <citation type="journal article" date="2019" name="Sci. Rep.">
        <title>Orb-weaving spider Araneus ventricosus genome elucidates the spidroin gene catalogue.</title>
        <authorList>
            <person name="Kono N."/>
            <person name="Nakamura H."/>
            <person name="Ohtoshi R."/>
            <person name="Moran D.A.P."/>
            <person name="Shinohara A."/>
            <person name="Yoshida Y."/>
            <person name="Fujiwara M."/>
            <person name="Mori M."/>
            <person name="Tomita M."/>
            <person name="Arakawa K."/>
        </authorList>
    </citation>
    <scope>NUCLEOTIDE SEQUENCE [LARGE SCALE GENOMIC DNA]</scope>
</reference>
<evidence type="ECO:0000313" key="2">
    <source>
        <dbReference type="Proteomes" id="UP000499080"/>
    </source>
</evidence>
<name>A0A4Y2BQL0_ARAVE</name>
<dbReference type="EMBL" id="BGPR01000094">
    <property type="protein sequence ID" value="GBL93566.1"/>
    <property type="molecule type" value="Genomic_DNA"/>
</dbReference>
<proteinExistence type="predicted"/>
<evidence type="ECO:0000313" key="1">
    <source>
        <dbReference type="EMBL" id="GBL93566.1"/>
    </source>
</evidence>
<gene>
    <name evidence="1" type="ORF">AVEN_59746_1</name>
</gene>
<dbReference type="AlphaFoldDB" id="A0A4Y2BQL0"/>
<sequence length="110" mass="12335">MVRKLLWNNRFPVIIDLEMCFGKRTKFRAQLSGNDVDPVTLGLRVSLDVSSEPTEVFRLRLSNTKKSVSLDSEKPKVRIKSCVQDALLPPLVSASYCLTAQLCTLTFVSC</sequence>
<comment type="caution">
    <text evidence="1">The sequence shown here is derived from an EMBL/GenBank/DDBJ whole genome shotgun (WGS) entry which is preliminary data.</text>
</comment>
<organism evidence="1 2">
    <name type="scientific">Araneus ventricosus</name>
    <name type="common">Orbweaver spider</name>
    <name type="synonym">Epeira ventricosa</name>
    <dbReference type="NCBI Taxonomy" id="182803"/>
    <lineage>
        <taxon>Eukaryota</taxon>
        <taxon>Metazoa</taxon>
        <taxon>Ecdysozoa</taxon>
        <taxon>Arthropoda</taxon>
        <taxon>Chelicerata</taxon>
        <taxon>Arachnida</taxon>
        <taxon>Araneae</taxon>
        <taxon>Araneomorphae</taxon>
        <taxon>Entelegynae</taxon>
        <taxon>Araneoidea</taxon>
        <taxon>Araneidae</taxon>
        <taxon>Araneus</taxon>
    </lineage>
</organism>
<dbReference type="Proteomes" id="UP000499080">
    <property type="component" value="Unassembled WGS sequence"/>
</dbReference>
<keyword evidence="2" id="KW-1185">Reference proteome</keyword>
<accession>A0A4Y2BQL0</accession>